<evidence type="ECO:0000256" key="1">
    <source>
        <dbReference type="SAM" id="MobiDB-lite"/>
    </source>
</evidence>
<feature type="compositionally biased region" description="Gly residues" evidence="1">
    <location>
        <begin position="49"/>
        <end position="62"/>
    </location>
</feature>
<dbReference type="OMA" id="STRRYIA"/>
<sequence>MRIPRPQGALAAILKTSSLDPEQRECGRSTAAQMAAKVRRRGMHALLSYGGGKKGGRGTGGQGKRERPKLALPQMAGASPGGERRPRVPDGQPDGKQRRQSATRPPPARPSSSGESAMDGNKGADTGEAFRHGFDHCNHCDWIWKGDACDMFYRELAESQLESITYELASRPNPGLFARFFSEKGYQKGRATQESAPGGLDAIAASPPHGSTWASEADWRARISGLATHEKKYVRPSTRRYIASVNARKDPESPHSRRHYIRRVSASIRDCT</sequence>
<comment type="caution">
    <text evidence="2">The sequence shown here is derived from an EMBL/GenBank/DDBJ whole genome shotgun (WGS) entry which is preliminary data.</text>
</comment>
<reference evidence="2 3" key="1">
    <citation type="journal article" date="2020" name="Cell">
        <title>Large-Scale Comparative Analyses of Tick Genomes Elucidate Their Genetic Diversity and Vector Capacities.</title>
        <authorList>
            <consortium name="Tick Genome and Microbiome Consortium (TIGMIC)"/>
            <person name="Jia N."/>
            <person name="Wang J."/>
            <person name="Shi W."/>
            <person name="Du L."/>
            <person name="Sun Y."/>
            <person name="Zhan W."/>
            <person name="Jiang J.F."/>
            <person name="Wang Q."/>
            <person name="Zhang B."/>
            <person name="Ji P."/>
            <person name="Bell-Sakyi L."/>
            <person name="Cui X.M."/>
            <person name="Yuan T.T."/>
            <person name="Jiang B.G."/>
            <person name="Yang W.F."/>
            <person name="Lam T.T."/>
            <person name="Chang Q.C."/>
            <person name="Ding S.J."/>
            <person name="Wang X.J."/>
            <person name="Zhu J.G."/>
            <person name="Ruan X.D."/>
            <person name="Zhao L."/>
            <person name="Wei J.T."/>
            <person name="Ye R.Z."/>
            <person name="Que T.C."/>
            <person name="Du C.H."/>
            <person name="Zhou Y.H."/>
            <person name="Cheng J.X."/>
            <person name="Dai P.F."/>
            <person name="Guo W.B."/>
            <person name="Han X.H."/>
            <person name="Huang E.J."/>
            <person name="Li L.F."/>
            <person name="Wei W."/>
            <person name="Gao Y.C."/>
            <person name="Liu J.Z."/>
            <person name="Shao H.Z."/>
            <person name="Wang X."/>
            <person name="Wang C.C."/>
            <person name="Yang T.C."/>
            <person name="Huo Q.B."/>
            <person name="Li W."/>
            <person name="Chen H.Y."/>
            <person name="Chen S.E."/>
            <person name="Zhou L.G."/>
            <person name="Ni X.B."/>
            <person name="Tian J.H."/>
            <person name="Sheng Y."/>
            <person name="Liu T."/>
            <person name="Pan Y.S."/>
            <person name="Xia L.Y."/>
            <person name="Li J."/>
            <person name="Zhao F."/>
            <person name="Cao W.C."/>
        </authorList>
    </citation>
    <scope>NUCLEOTIDE SEQUENCE [LARGE SCALE GENOMIC DNA]</scope>
    <source>
        <strain evidence="2">HaeL-2018</strain>
    </source>
</reference>
<name>A0A9J6FV99_HAELO</name>
<dbReference type="OrthoDB" id="6500191at2759"/>
<feature type="region of interest" description="Disordered" evidence="1">
    <location>
        <begin position="14"/>
        <end position="125"/>
    </location>
</feature>
<organism evidence="2 3">
    <name type="scientific">Haemaphysalis longicornis</name>
    <name type="common">Bush tick</name>
    <dbReference type="NCBI Taxonomy" id="44386"/>
    <lineage>
        <taxon>Eukaryota</taxon>
        <taxon>Metazoa</taxon>
        <taxon>Ecdysozoa</taxon>
        <taxon>Arthropoda</taxon>
        <taxon>Chelicerata</taxon>
        <taxon>Arachnida</taxon>
        <taxon>Acari</taxon>
        <taxon>Parasitiformes</taxon>
        <taxon>Ixodida</taxon>
        <taxon>Ixodoidea</taxon>
        <taxon>Ixodidae</taxon>
        <taxon>Haemaphysalinae</taxon>
        <taxon>Haemaphysalis</taxon>
    </lineage>
</organism>
<protein>
    <submittedName>
        <fullName evidence="2">Uncharacterized protein</fullName>
    </submittedName>
</protein>
<feature type="compositionally biased region" description="Basic and acidic residues" evidence="1">
    <location>
        <begin position="82"/>
        <end position="97"/>
    </location>
</feature>
<keyword evidence="3" id="KW-1185">Reference proteome</keyword>
<dbReference type="EMBL" id="JABSTR010000004">
    <property type="protein sequence ID" value="KAH9366735.1"/>
    <property type="molecule type" value="Genomic_DNA"/>
</dbReference>
<dbReference type="AlphaFoldDB" id="A0A9J6FV99"/>
<evidence type="ECO:0000313" key="2">
    <source>
        <dbReference type="EMBL" id="KAH9366735.1"/>
    </source>
</evidence>
<evidence type="ECO:0000313" key="3">
    <source>
        <dbReference type="Proteomes" id="UP000821853"/>
    </source>
</evidence>
<dbReference type="Proteomes" id="UP000821853">
    <property type="component" value="Chromosome 2"/>
</dbReference>
<accession>A0A9J6FV99</accession>
<gene>
    <name evidence="2" type="ORF">HPB48_022796</name>
</gene>
<proteinExistence type="predicted"/>
<dbReference type="VEuPathDB" id="VectorBase:HLOH_055026"/>